<reference evidence="12 13" key="1">
    <citation type="submission" date="2012-12" db="EMBL/GenBank/DDBJ databases">
        <title>Novel taxa of Listeriaceae from agricultural environments in the United States.</title>
        <authorList>
            <person name="den Bakker H.C."/>
            <person name="Allred A."/>
            <person name="Warchocki S."/>
            <person name="Wright E.M."/>
            <person name="Burrell A."/>
            <person name="Nightingale K.K."/>
            <person name="Kephart D."/>
            <person name="Wiedmann M."/>
        </authorList>
    </citation>
    <scope>NUCLEOTIDE SEQUENCE [LARGE SCALE GENOMIC DNA]</scope>
    <source>
        <strain evidence="12 13">FSL F6-1037</strain>
    </source>
</reference>
<name>W7CXD7_9LIST</name>
<dbReference type="CDD" id="cd09009">
    <property type="entry name" value="PNP-EcPNPII_like"/>
    <property type="match status" value="1"/>
</dbReference>
<dbReference type="EMBL" id="AODH01000010">
    <property type="protein sequence ID" value="EUJ41637.1"/>
    <property type="molecule type" value="Genomic_DNA"/>
</dbReference>
<dbReference type="RefSeq" id="WP_035313492.1">
    <property type="nucleotide sequence ID" value="NZ_AODH01000010.1"/>
</dbReference>
<comment type="subunit">
    <text evidence="4">Homotrimer.</text>
</comment>
<comment type="function">
    <text evidence="1">The purine nucleoside phosphorylases catalyze the phosphorolytic breakdown of the N-glycosidic bond in the beta-(deoxy)ribonucleoside molecules, with the formation of the corresponding free purine bases and pentose-1-phosphate. Cleaves guanosine, inosine, 2'-deoxyguanosine and 2'-deoxyinosine.</text>
</comment>
<feature type="binding site" evidence="10">
    <location>
        <position position="234"/>
    </location>
    <ligand>
        <name>a purine D-ribonucleoside</name>
        <dbReference type="ChEBI" id="CHEBI:142355"/>
    </ligand>
</feature>
<evidence type="ECO:0000256" key="1">
    <source>
        <dbReference type="ARBA" id="ARBA00002678"/>
    </source>
</evidence>
<keyword evidence="7 9" id="KW-0808">Transferase</keyword>
<dbReference type="GO" id="GO:0005737">
    <property type="term" value="C:cytoplasm"/>
    <property type="evidence" value="ECO:0007669"/>
    <property type="project" value="TreeGrafter"/>
</dbReference>
<keyword evidence="13" id="KW-1185">Reference proteome</keyword>
<dbReference type="GO" id="GO:0004731">
    <property type="term" value="F:purine-nucleoside phosphorylase activity"/>
    <property type="evidence" value="ECO:0007669"/>
    <property type="project" value="UniProtKB-EC"/>
</dbReference>
<comment type="caution">
    <text evidence="12">The sequence shown here is derived from an EMBL/GenBank/DDBJ whole genome shotgun (WGS) entry which is preliminary data.</text>
</comment>
<evidence type="ECO:0000256" key="5">
    <source>
        <dbReference type="ARBA" id="ARBA00022553"/>
    </source>
</evidence>
<dbReference type="OrthoDB" id="1523230at2"/>
<dbReference type="STRING" id="1265861.BCAMP_03125"/>
<feature type="binding site" evidence="10">
    <location>
        <position position="111"/>
    </location>
    <ligand>
        <name>phosphate</name>
        <dbReference type="ChEBI" id="CHEBI:43474"/>
    </ligand>
</feature>
<evidence type="ECO:0000256" key="4">
    <source>
        <dbReference type="ARBA" id="ARBA00011233"/>
    </source>
</evidence>
<dbReference type="AlphaFoldDB" id="W7CXD7"/>
<feature type="binding site" evidence="10">
    <location>
        <position position="28"/>
    </location>
    <ligand>
        <name>phosphate</name>
        <dbReference type="ChEBI" id="CHEBI:43474"/>
    </ligand>
</feature>
<dbReference type="PANTHER" id="PTHR11904">
    <property type="entry name" value="METHYLTHIOADENOSINE/PURINE NUCLEOSIDE PHOSPHORYLASE"/>
    <property type="match status" value="1"/>
</dbReference>
<evidence type="ECO:0000256" key="7">
    <source>
        <dbReference type="ARBA" id="ARBA00022679"/>
    </source>
</evidence>
<dbReference type="InterPro" id="IPR000845">
    <property type="entry name" value="Nucleoside_phosphorylase_d"/>
</dbReference>
<proteinExistence type="inferred from homology"/>
<dbReference type="EC" id="2.4.2.1" evidence="9"/>
<dbReference type="Proteomes" id="UP000019243">
    <property type="component" value="Unassembled WGS sequence"/>
</dbReference>
<dbReference type="PANTHER" id="PTHR11904:SF9">
    <property type="entry name" value="PURINE NUCLEOSIDE PHOSPHORYLASE-RELATED"/>
    <property type="match status" value="1"/>
</dbReference>
<evidence type="ECO:0000256" key="6">
    <source>
        <dbReference type="ARBA" id="ARBA00022676"/>
    </source>
</evidence>
<dbReference type="PIRSF" id="PIRSF000477">
    <property type="entry name" value="PurNPase"/>
    <property type="match status" value="1"/>
</dbReference>
<comment type="catalytic activity">
    <reaction evidence="8">
        <text>a purine 2'-deoxy-D-ribonucleoside + phosphate = a purine nucleobase + 2-deoxy-alpha-D-ribose 1-phosphate</text>
        <dbReference type="Rhea" id="RHEA:36431"/>
        <dbReference type="ChEBI" id="CHEBI:26386"/>
        <dbReference type="ChEBI" id="CHEBI:43474"/>
        <dbReference type="ChEBI" id="CHEBI:57259"/>
        <dbReference type="ChEBI" id="CHEBI:142361"/>
        <dbReference type="EC" id="2.4.2.1"/>
    </reaction>
</comment>
<dbReference type="NCBIfam" id="TIGR01697">
    <property type="entry name" value="PNPH-PUNA-XAPA"/>
    <property type="match status" value="1"/>
</dbReference>
<evidence type="ECO:0000256" key="10">
    <source>
        <dbReference type="PIRSR" id="PIRSR000477-2"/>
    </source>
</evidence>
<dbReference type="PATRIC" id="fig|1265861.3.peg.612"/>
<dbReference type="InterPro" id="IPR035994">
    <property type="entry name" value="Nucleoside_phosphorylase_sf"/>
</dbReference>
<feature type="domain" description="Nucleoside phosphorylase" evidence="11">
    <location>
        <begin position="21"/>
        <end position="268"/>
    </location>
</feature>
<feature type="binding site" evidence="10">
    <location>
        <position position="192"/>
    </location>
    <ligand>
        <name>a purine D-ribonucleoside</name>
        <dbReference type="ChEBI" id="CHEBI:142355"/>
    </ligand>
</feature>
<accession>W7CXD7</accession>
<evidence type="ECO:0000256" key="9">
    <source>
        <dbReference type="PIRNR" id="PIRNR000477"/>
    </source>
</evidence>
<dbReference type="InterPro" id="IPR011268">
    <property type="entry name" value="Purine_phosphorylase"/>
</dbReference>
<evidence type="ECO:0000313" key="12">
    <source>
        <dbReference type="EMBL" id="EUJ41637.1"/>
    </source>
</evidence>
<evidence type="ECO:0000256" key="8">
    <source>
        <dbReference type="ARBA" id="ARBA00048556"/>
    </source>
</evidence>
<dbReference type="GO" id="GO:0009116">
    <property type="term" value="P:nucleoside metabolic process"/>
    <property type="evidence" value="ECO:0007669"/>
    <property type="project" value="InterPro"/>
</dbReference>
<dbReference type="NCBIfam" id="NF006054">
    <property type="entry name" value="PRK08202.1"/>
    <property type="match status" value="1"/>
</dbReference>
<protein>
    <recommendedName>
        <fullName evidence="9">Purine nucleoside phosphorylase</fullName>
        <ecNumber evidence="9">2.4.2.1</ecNumber>
    </recommendedName>
    <alternativeName>
        <fullName evidence="9">Inosine-guanosine phosphorylase</fullName>
    </alternativeName>
</protein>
<dbReference type="InterPro" id="IPR018099">
    <property type="entry name" value="Purine_phosphorylase-2_CS"/>
</dbReference>
<feature type="binding site" evidence="10">
    <location>
        <begin position="79"/>
        <end position="81"/>
    </location>
    <ligand>
        <name>phosphate</name>
        <dbReference type="ChEBI" id="CHEBI:43474"/>
    </ligand>
</feature>
<dbReference type="UniPathway" id="UPA00606"/>
<dbReference type="Gene3D" id="3.40.50.1580">
    <property type="entry name" value="Nucleoside phosphorylase domain"/>
    <property type="match status" value="1"/>
</dbReference>
<feature type="binding site" evidence="10">
    <location>
        <position position="59"/>
    </location>
    <ligand>
        <name>phosphate</name>
        <dbReference type="ChEBI" id="CHEBI:43474"/>
    </ligand>
</feature>
<dbReference type="SUPFAM" id="SSF53167">
    <property type="entry name" value="Purine and uridine phosphorylases"/>
    <property type="match status" value="1"/>
</dbReference>
<evidence type="ECO:0000259" key="11">
    <source>
        <dbReference type="Pfam" id="PF01048"/>
    </source>
</evidence>
<keyword evidence="6 9" id="KW-0328">Glycosyltransferase</keyword>
<evidence type="ECO:0000256" key="2">
    <source>
        <dbReference type="ARBA" id="ARBA00005058"/>
    </source>
</evidence>
<dbReference type="NCBIfam" id="TIGR01700">
    <property type="entry name" value="PNPH"/>
    <property type="match status" value="1"/>
</dbReference>
<keyword evidence="5" id="KW-0597">Phosphoprotein</keyword>
<dbReference type="PROSITE" id="PS01240">
    <property type="entry name" value="PNP_MTAP_2"/>
    <property type="match status" value="1"/>
</dbReference>
<dbReference type="FunFam" id="3.40.50.1580:FF:000010">
    <property type="entry name" value="Purine nucleoside phosphorylase"/>
    <property type="match status" value="1"/>
</dbReference>
<organism evidence="12 13">
    <name type="scientific">Brochothrix campestris FSL F6-1037</name>
    <dbReference type="NCBI Taxonomy" id="1265861"/>
    <lineage>
        <taxon>Bacteria</taxon>
        <taxon>Bacillati</taxon>
        <taxon>Bacillota</taxon>
        <taxon>Bacilli</taxon>
        <taxon>Bacillales</taxon>
        <taxon>Listeriaceae</taxon>
        <taxon>Brochothrix</taxon>
    </lineage>
</organism>
<feature type="binding site" evidence="10">
    <location>
        <position position="211"/>
    </location>
    <ligand>
        <name>phosphate</name>
        <dbReference type="ChEBI" id="CHEBI:43474"/>
    </ligand>
</feature>
<dbReference type="InterPro" id="IPR011270">
    <property type="entry name" value="Pur_Nuc_Pase_Ino/Guo-sp"/>
</dbReference>
<evidence type="ECO:0000313" key="13">
    <source>
        <dbReference type="Proteomes" id="UP000019243"/>
    </source>
</evidence>
<comment type="pathway">
    <text evidence="2 9">Purine metabolism; purine nucleoside salvage.</text>
</comment>
<gene>
    <name evidence="12" type="ORF">BCAMP_03125</name>
</gene>
<comment type="similarity">
    <text evidence="3 9">Belongs to the PNP/MTAP phosphorylase family.</text>
</comment>
<evidence type="ECO:0000256" key="3">
    <source>
        <dbReference type="ARBA" id="ARBA00006751"/>
    </source>
</evidence>
<sequence>MYEKALESKNYIASKVATLPTVGLILGSGLGVLADKINNPVVIPYEEIPYFPVSTVEGHAGQLVIGELQGKTVVAMQGRFHFYEGYTMQQVTFPVRVMKLLGVEKMIVTNAAGGINETFLPGTLMLLTDQINFTGTSPLIGKNDERFGPRFPDMTTVFDKELLAIARQSATKLGLANVKEGVYLGLTGPAYETGAEIHMMRGMGASAVGMSTVSEVIVAAHMSIPVLGISCITNLAAGILDQPLNHAEVIEVSNRVQDEFLAYMEDIIATI</sequence>
<dbReference type="Pfam" id="PF01048">
    <property type="entry name" value="PNP_UDP_1"/>
    <property type="match status" value="1"/>
</dbReference>